<feature type="region of interest" description="Disordered" evidence="2">
    <location>
        <begin position="585"/>
        <end position="623"/>
    </location>
</feature>
<name>A0AAD7YB95_MYTSE</name>
<gene>
    <name evidence="3" type="ORF">PYW07_009273</name>
</gene>
<dbReference type="SMART" id="SM00150">
    <property type="entry name" value="SPEC"/>
    <property type="match status" value="2"/>
</dbReference>
<dbReference type="SUPFAM" id="SSF46966">
    <property type="entry name" value="Spectrin repeat"/>
    <property type="match status" value="1"/>
</dbReference>
<dbReference type="InterPro" id="IPR018159">
    <property type="entry name" value="Spectrin/alpha-actinin"/>
</dbReference>
<reference evidence="3" key="1">
    <citation type="submission" date="2023-03" db="EMBL/GenBank/DDBJ databases">
        <title>Chromosome-level genomes of two armyworms, Mythimna separata and Mythimna loreyi, provide insights into the biosynthesis and reception of sex pheromones.</title>
        <authorList>
            <person name="Zhao H."/>
        </authorList>
    </citation>
    <scope>NUCLEOTIDE SEQUENCE</scope>
    <source>
        <strain evidence="3">BeijingLab</strain>
        <tissue evidence="3">Pupa</tissue>
    </source>
</reference>
<protein>
    <submittedName>
        <fullName evidence="3">Uncharacterized protein</fullName>
    </submittedName>
</protein>
<accession>A0AAD7YB95</accession>
<dbReference type="Proteomes" id="UP001231518">
    <property type="component" value="Chromosome 22"/>
</dbReference>
<dbReference type="Gene3D" id="1.20.58.60">
    <property type="match status" value="1"/>
</dbReference>
<dbReference type="GO" id="GO:0005737">
    <property type="term" value="C:cytoplasm"/>
    <property type="evidence" value="ECO:0007669"/>
    <property type="project" value="UniProtKB-ARBA"/>
</dbReference>
<dbReference type="AlphaFoldDB" id="A0AAD7YB95"/>
<evidence type="ECO:0000313" key="3">
    <source>
        <dbReference type="EMBL" id="KAJ8709447.1"/>
    </source>
</evidence>
<keyword evidence="4" id="KW-1185">Reference proteome</keyword>
<evidence type="ECO:0000256" key="1">
    <source>
        <dbReference type="SAM" id="Coils"/>
    </source>
</evidence>
<proteinExistence type="predicted"/>
<keyword evidence="1" id="KW-0175">Coiled coil</keyword>
<evidence type="ECO:0000313" key="4">
    <source>
        <dbReference type="Proteomes" id="UP001231518"/>
    </source>
</evidence>
<comment type="caution">
    <text evidence="3">The sequence shown here is derived from an EMBL/GenBank/DDBJ whole genome shotgun (WGS) entry which is preliminary data.</text>
</comment>
<organism evidence="3 4">
    <name type="scientific">Mythimna separata</name>
    <name type="common">Oriental armyworm</name>
    <name type="synonym">Pseudaletia separata</name>
    <dbReference type="NCBI Taxonomy" id="271217"/>
    <lineage>
        <taxon>Eukaryota</taxon>
        <taxon>Metazoa</taxon>
        <taxon>Ecdysozoa</taxon>
        <taxon>Arthropoda</taxon>
        <taxon>Hexapoda</taxon>
        <taxon>Insecta</taxon>
        <taxon>Pterygota</taxon>
        <taxon>Neoptera</taxon>
        <taxon>Endopterygota</taxon>
        <taxon>Lepidoptera</taxon>
        <taxon>Glossata</taxon>
        <taxon>Ditrysia</taxon>
        <taxon>Noctuoidea</taxon>
        <taxon>Noctuidae</taxon>
        <taxon>Noctuinae</taxon>
        <taxon>Hadenini</taxon>
        <taxon>Mythimna</taxon>
    </lineage>
</organism>
<sequence length="634" mass="68509">MSEIELKRNLALAAEDQLKELQALLDRAGRLCRALDDALATEPRNLALAAEDQLKELQALLDALGAWCRALDDALATEPVCVVTTLCTGQQVLDVMSEIELKRNLAIFLEAVRSSYVEQQAAVERVQALARELRAAHVRVPDRAVSDALALWHAAQAKCEASTNTKTEAMESACGAYVTRANLARGAVAAQAAALRAHPLGGRDYDDFPLQQDALARVKAAMEEIALAVDEAEREYARLSKRARAPPEQAARVRDKLRDEWAALQAAHKQRHDRWSSCQAVWARLYAQLEACGEWLDAAERALHAASDPALPFKDLKQKVRDLDKQMSARAEAVAAARAAGRGVVAACGAPLACDVQDQLELLNERWHAAASALQRLNHKIAGVESSNVVKEGGAAWAAGARQQLRHVDELLRTTSANPADRTCLAIRLSLVKAREEELASKLKDMEVLRKNKQLPRGEQPAQLQAELEKAQASLAAHGEYINSKLSALSKYSARLDAALHWCAGAHAALDAADTEPAQRQAARDDVAASVKDRESEVREILENYNNMERECVVAKQSVAADVRDAAARLRDAWAGLRARLADAPATAAAPVPATPAPDSAERQERKSSTGSATSGKCAGRGRNAPGLWLVGVT</sequence>
<evidence type="ECO:0000256" key="2">
    <source>
        <dbReference type="SAM" id="MobiDB-lite"/>
    </source>
</evidence>
<feature type="coiled-coil region" evidence="1">
    <location>
        <begin position="215"/>
        <end position="242"/>
    </location>
</feature>
<feature type="coiled-coil region" evidence="1">
    <location>
        <begin position="4"/>
        <end position="38"/>
    </location>
</feature>
<feature type="coiled-coil region" evidence="1">
    <location>
        <begin position="531"/>
        <end position="558"/>
    </location>
</feature>
<dbReference type="EMBL" id="JARGEI010000024">
    <property type="protein sequence ID" value="KAJ8709447.1"/>
    <property type="molecule type" value="Genomic_DNA"/>
</dbReference>